<keyword evidence="2" id="KW-0808">Transferase</keyword>
<evidence type="ECO:0000313" key="2">
    <source>
        <dbReference type="EMBL" id="GFA94408.1"/>
    </source>
</evidence>
<dbReference type="PANTHER" id="PTHR36617:SF5">
    <property type="entry name" value="OS05G0421675 PROTEIN"/>
    <property type="match status" value="1"/>
</dbReference>
<dbReference type="InterPro" id="IPR000477">
    <property type="entry name" value="RT_dom"/>
</dbReference>
<protein>
    <submittedName>
        <fullName evidence="2">RNA-directed DNA polymerase, eukaryota, reverse transcriptase zinc-binding domain protein</fullName>
    </submittedName>
</protein>
<name>A0A699KLB6_TANCI</name>
<dbReference type="PROSITE" id="PS50878">
    <property type="entry name" value="RT_POL"/>
    <property type="match status" value="1"/>
</dbReference>
<dbReference type="EMBL" id="BKCJ010519131">
    <property type="protein sequence ID" value="GFA94408.1"/>
    <property type="molecule type" value="Genomic_DNA"/>
</dbReference>
<accession>A0A699KLB6</accession>
<keyword evidence="2" id="KW-0695">RNA-directed DNA polymerase</keyword>
<feature type="domain" description="Reverse transcriptase" evidence="1">
    <location>
        <begin position="1"/>
        <end position="91"/>
    </location>
</feature>
<organism evidence="2">
    <name type="scientific">Tanacetum cinerariifolium</name>
    <name type="common">Dalmatian daisy</name>
    <name type="synonym">Chrysanthemum cinerariifolium</name>
    <dbReference type="NCBI Taxonomy" id="118510"/>
    <lineage>
        <taxon>Eukaryota</taxon>
        <taxon>Viridiplantae</taxon>
        <taxon>Streptophyta</taxon>
        <taxon>Embryophyta</taxon>
        <taxon>Tracheophyta</taxon>
        <taxon>Spermatophyta</taxon>
        <taxon>Magnoliopsida</taxon>
        <taxon>eudicotyledons</taxon>
        <taxon>Gunneridae</taxon>
        <taxon>Pentapetalae</taxon>
        <taxon>asterids</taxon>
        <taxon>campanulids</taxon>
        <taxon>Asterales</taxon>
        <taxon>Asteraceae</taxon>
        <taxon>Asteroideae</taxon>
        <taxon>Anthemideae</taxon>
        <taxon>Anthemidinae</taxon>
        <taxon>Tanacetum</taxon>
    </lineage>
</organism>
<dbReference type="PANTHER" id="PTHR36617">
    <property type="entry name" value="PROTEIN, PUTATIVE-RELATED"/>
    <property type="match status" value="1"/>
</dbReference>
<evidence type="ECO:0000259" key="1">
    <source>
        <dbReference type="PROSITE" id="PS50878"/>
    </source>
</evidence>
<sequence>MFKGISVSSSLQLSHLFYTDDVIFMGQWFESNINTIIQALDCFHKALGLRMNLQKSKLMGISVKNDIVSRAAIKMGCSTLKAPFIYLGVKVGGSMARVRFGVFMLIEVPCGLDLFVPCMVGNGIETSFWEEKWRGDMSFKEKYLRVFALESDKKISVSNKMHHIDIGFSLRRIPRDGVEMEQLNALKLFLAGTTLSNSNDRRSWSLARSGEFSVASVRKHIDDLRLGGSPQKTRWISRVPIKINILAWKVRYDFLPTRLNLSRRGKLFCGWIFLLKSLFRMNVGWSGFLRNTLQQTDKPEEYFRGCDSRWANFSMDR</sequence>
<dbReference type="AlphaFoldDB" id="A0A699KLB6"/>
<reference evidence="2" key="1">
    <citation type="journal article" date="2019" name="Sci. Rep.">
        <title>Draft genome of Tanacetum cinerariifolium, the natural source of mosquito coil.</title>
        <authorList>
            <person name="Yamashiro T."/>
            <person name="Shiraishi A."/>
            <person name="Satake H."/>
            <person name="Nakayama K."/>
        </authorList>
    </citation>
    <scope>NUCLEOTIDE SEQUENCE</scope>
</reference>
<keyword evidence="2" id="KW-0548">Nucleotidyltransferase</keyword>
<proteinExistence type="predicted"/>
<comment type="caution">
    <text evidence="2">The sequence shown here is derived from an EMBL/GenBank/DDBJ whole genome shotgun (WGS) entry which is preliminary data.</text>
</comment>
<gene>
    <name evidence="2" type="ORF">Tci_666380</name>
</gene>
<dbReference type="GO" id="GO:0003964">
    <property type="term" value="F:RNA-directed DNA polymerase activity"/>
    <property type="evidence" value="ECO:0007669"/>
    <property type="project" value="UniProtKB-KW"/>
</dbReference>